<proteinExistence type="predicted"/>
<feature type="compositionally biased region" description="Basic and acidic residues" evidence="1">
    <location>
        <begin position="76"/>
        <end position="93"/>
    </location>
</feature>
<name>A0ABU7CU58_9TELE</name>
<gene>
    <name evidence="2" type="ORF">CHARACLAT_000170</name>
</gene>
<organism evidence="2 3">
    <name type="scientific">Characodon lateralis</name>
    <dbReference type="NCBI Taxonomy" id="208331"/>
    <lineage>
        <taxon>Eukaryota</taxon>
        <taxon>Metazoa</taxon>
        <taxon>Chordata</taxon>
        <taxon>Craniata</taxon>
        <taxon>Vertebrata</taxon>
        <taxon>Euteleostomi</taxon>
        <taxon>Actinopterygii</taxon>
        <taxon>Neopterygii</taxon>
        <taxon>Teleostei</taxon>
        <taxon>Neoteleostei</taxon>
        <taxon>Acanthomorphata</taxon>
        <taxon>Ovalentaria</taxon>
        <taxon>Atherinomorphae</taxon>
        <taxon>Cyprinodontiformes</taxon>
        <taxon>Goodeidae</taxon>
        <taxon>Characodon</taxon>
    </lineage>
</organism>
<evidence type="ECO:0000313" key="2">
    <source>
        <dbReference type="EMBL" id="MED6266239.1"/>
    </source>
</evidence>
<comment type="caution">
    <text evidence="2">The sequence shown here is derived from an EMBL/GenBank/DDBJ whole genome shotgun (WGS) entry which is preliminary data.</text>
</comment>
<protein>
    <submittedName>
        <fullName evidence="2">Uncharacterized protein</fullName>
    </submittedName>
</protein>
<evidence type="ECO:0000313" key="3">
    <source>
        <dbReference type="Proteomes" id="UP001352852"/>
    </source>
</evidence>
<dbReference type="Proteomes" id="UP001352852">
    <property type="component" value="Unassembled WGS sequence"/>
</dbReference>
<feature type="compositionally biased region" description="Acidic residues" evidence="1">
    <location>
        <begin position="34"/>
        <end position="45"/>
    </location>
</feature>
<accession>A0ABU7CU58</accession>
<feature type="region of interest" description="Disordered" evidence="1">
    <location>
        <begin position="30"/>
        <end position="93"/>
    </location>
</feature>
<keyword evidence="3" id="KW-1185">Reference proteome</keyword>
<sequence>MAAISTSTSTFYGTRKIDSSMTECERIFNGITEGDSDIDLSEEESEERKAETGEDDADEEQDEFDQDAESEEVEKDTEPAEVRRRPLWEKINT</sequence>
<feature type="compositionally biased region" description="Acidic residues" evidence="1">
    <location>
        <begin position="53"/>
        <end position="75"/>
    </location>
</feature>
<reference evidence="2 3" key="1">
    <citation type="submission" date="2021-06" db="EMBL/GenBank/DDBJ databases">
        <authorList>
            <person name="Palmer J.M."/>
        </authorList>
    </citation>
    <scope>NUCLEOTIDE SEQUENCE [LARGE SCALE GENOMIC DNA]</scope>
    <source>
        <strain evidence="2 3">CL_MEX2019</strain>
        <tissue evidence="2">Muscle</tissue>
    </source>
</reference>
<evidence type="ECO:0000256" key="1">
    <source>
        <dbReference type="SAM" id="MobiDB-lite"/>
    </source>
</evidence>
<dbReference type="EMBL" id="JAHUTJ010008203">
    <property type="protein sequence ID" value="MED6266239.1"/>
    <property type="molecule type" value="Genomic_DNA"/>
</dbReference>